<proteinExistence type="predicted"/>
<keyword evidence="1" id="KW-0812">Transmembrane</keyword>
<dbReference type="RefSeq" id="WP_012087932.1">
    <property type="nucleotide sequence ID" value="NC_009664.2"/>
</dbReference>
<evidence type="ECO:0000313" key="3">
    <source>
        <dbReference type="Proteomes" id="UP000001116"/>
    </source>
</evidence>
<evidence type="ECO:0000256" key="1">
    <source>
        <dbReference type="SAM" id="Phobius"/>
    </source>
</evidence>
<dbReference type="EMBL" id="CP000750">
    <property type="protein sequence ID" value="ABS03851.1"/>
    <property type="molecule type" value="Genomic_DNA"/>
</dbReference>
<sequence>MATTSTERARRGSRYRGERLLCALAVLSLSVAAWQVWVSWWAEDAQAPAAAGWLYLGAGLTLAAAVVLGSVRLGVPLPVVVATVVVCATAAWTLKDTGGPLWMVGVLTVGVVAVMITGLIGTLVVLLRARANLRREVHAPPSKAPRERG</sequence>
<keyword evidence="1" id="KW-1133">Transmembrane helix</keyword>
<dbReference type="AlphaFoldDB" id="A6WAL2"/>
<feature type="transmembrane region" description="Helical" evidence="1">
    <location>
        <begin position="100"/>
        <end position="127"/>
    </location>
</feature>
<feature type="transmembrane region" description="Helical" evidence="1">
    <location>
        <begin position="50"/>
        <end position="68"/>
    </location>
</feature>
<dbReference type="Proteomes" id="UP000001116">
    <property type="component" value="Chromosome"/>
</dbReference>
<feature type="transmembrane region" description="Helical" evidence="1">
    <location>
        <begin position="20"/>
        <end position="38"/>
    </location>
</feature>
<evidence type="ECO:0000313" key="2">
    <source>
        <dbReference type="EMBL" id="ABS03851.1"/>
    </source>
</evidence>
<keyword evidence="1" id="KW-0472">Membrane</keyword>
<keyword evidence="3" id="KW-1185">Reference proteome</keyword>
<gene>
    <name evidence="2" type="ordered locus">Krad_2371</name>
</gene>
<name>A6WAL2_KINRD</name>
<reference evidence="3" key="1">
    <citation type="journal article" date="2008" name="PLoS ONE">
        <title>Survival in nuclear waste, extreme resistance, and potential applications gleaned from the genome sequence of Kineococcus radiotolerans SRS30216.</title>
        <authorList>
            <person name="Bagwell C.E."/>
            <person name="Bhat S."/>
            <person name="Hawkins G.M."/>
            <person name="Smith B.W."/>
            <person name="Biswas T."/>
            <person name="Hoover T.R."/>
            <person name="Saunders E."/>
            <person name="Han C.S."/>
            <person name="Tsodikov O.V."/>
            <person name="Shimkets L.J."/>
        </authorList>
    </citation>
    <scope>NUCLEOTIDE SEQUENCE [LARGE SCALE GENOMIC DNA]</scope>
    <source>
        <strain evidence="3">ATCC BAA-149 / DSM 14245 / SRS30216</strain>
    </source>
</reference>
<organism evidence="2 3">
    <name type="scientific">Kineococcus radiotolerans (strain ATCC BAA-149 / DSM 14245 / SRS30216)</name>
    <dbReference type="NCBI Taxonomy" id="266940"/>
    <lineage>
        <taxon>Bacteria</taxon>
        <taxon>Bacillati</taxon>
        <taxon>Actinomycetota</taxon>
        <taxon>Actinomycetes</taxon>
        <taxon>Kineosporiales</taxon>
        <taxon>Kineosporiaceae</taxon>
        <taxon>Kineococcus</taxon>
    </lineage>
</organism>
<protein>
    <submittedName>
        <fullName evidence="2">Uncharacterized protein</fullName>
    </submittedName>
</protein>
<dbReference type="KEGG" id="kra:Krad_2371"/>
<accession>A6WAL2</accession>
<feature type="transmembrane region" description="Helical" evidence="1">
    <location>
        <begin position="75"/>
        <end position="94"/>
    </location>
</feature>
<dbReference type="HOGENOM" id="CLU_1747194_0_0_11"/>